<keyword evidence="9" id="KW-0472">Membrane</keyword>
<dbReference type="PANTHER" id="PTHR12019">
    <property type="entry name" value="LAMINA-ASSOCIATED POLYPEPTIDE THYMOPOIETIN"/>
    <property type="match status" value="1"/>
</dbReference>
<evidence type="ECO:0000256" key="3">
    <source>
        <dbReference type="ARBA" id="ARBA00022481"/>
    </source>
</evidence>
<keyword evidence="4" id="KW-0597">Phosphoprotein</keyword>
<dbReference type="Ensembl" id="ENSEEET00000022341.2">
    <property type="protein sequence ID" value="ENSEEEP00000022092.2"/>
    <property type="gene ID" value="ENSEEEG00000010737.2"/>
</dbReference>
<dbReference type="CTD" id="352907"/>
<dbReference type="FunFam" id="1.10.720.40:FF:000002">
    <property type="entry name" value="Thymopoietin isoform alpha"/>
    <property type="match status" value="1"/>
</dbReference>
<dbReference type="GO" id="GO:0005635">
    <property type="term" value="C:nuclear envelope"/>
    <property type="evidence" value="ECO:0007669"/>
    <property type="project" value="UniProtKB-ARBA"/>
</dbReference>
<dbReference type="PANTHER" id="PTHR12019:SF21">
    <property type="entry name" value="THYMOPOIETIN A"/>
    <property type="match status" value="1"/>
</dbReference>
<comment type="subcellular location">
    <subcellularLocation>
        <location evidence="1">Nucleus</location>
    </subcellularLocation>
</comment>
<evidence type="ECO:0000256" key="2">
    <source>
        <dbReference type="ARBA" id="ARBA00007744"/>
    </source>
</evidence>
<dbReference type="Proteomes" id="UP000314983">
    <property type="component" value="Chromosome 7"/>
</dbReference>
<dbReference type="RefSeq" id="XP_026882437.2">
    <property type="nucleotide sequence ID" value="XM_027026636.2"/>
</dbReference>
<reference evidence="13" key="1">
    <citation type="journal article" date="2014" name="Science">
        <title>Nonhuman genetics. Genomic basis for the convergent evolution of electric organs.</title>
        <authorList>
            <person name="Gallant J.R."/>
            <person name="Traeger L.L."/>
            <person name="Volkening J.D."/>
            <person name="Moffett H."/>
            <person name="Chen P.H."/>
            <person name="Novina C.D."/>
            <person name="Phillips G.N.Jr."/>
            <person name="Anand R."/>
            <person name="Wells G.B."/>
            <person name="Pinch M."/>
            <person name="Guth R."/>
            <person name="Unguez G.A."/>
            <person name="Albert J.S."/>
            <person name="Zakon H.H."/>
            <person name="Samanta M.P."/>
            <person name="Sussman M.R."/>
        </authorList>
    </citation>
    <scope>NUCLEOTIDE SEQUENCE [LARGE SCALE GENOMIC DNA]</scope>
</reference>
<dbReference type="FunFam" id="1.10.720.40:FF:000001">
    <property type="entry name" value="LEM domain containing 2, isoform CRA_a"/>
    <property type="match status" value="1"/>
</dbReference>
<reference evidence="12" key="5">
    <citation type="submission" date="2025-09" db="UniProtKB">
        <authorList>
            <consortium name="Ensembl"/>
        </authorList>
    </citation>
    <scope>IDENTIFICATION</scope>
</reference>
<dbReference type="InterPro" id="IPR011015">
    <property type="entry name" value="LEM/LEM-like_dom_sf"/>
</dbReference>
<dbReference type="SMART" id="SM01261">
    <property type="entry name" value="Thymopoietin"/>
    <property type="match status" value="1"/>
</dbReference>
<keyword evidence="9" id="KW-0812">Transmembrane</keyword>
<proteinExistence type="inferred from homology"/>
<keyword evidence="7" id="KW-0539">Nucleus</keyword>
<dbReference type="Gene3D" id="1.10.720.40">
    <property type="match status" value="2"/>
</dbReference>
<evidence type="ECO:0000256" key="8">
    <source>
        <dbReference type="SAM" id="MobiDB-lite"/>
    </source>
</evidence>
<dbReference type="CDD" id="cd12935">
    <property type="entry name" value="LEM_like"/>
    <property type="match status" value="1"/>
</dbReference>
<dbReference type="GO" id="GO:0007084">
    <property type="term" value="P:mitotic nuclear membrane reassembly"/>
    <property type="evidence" value="ECO:0007669"/>
    <property type="project" value="Ensembl"/>
</dbReference>
<protein>
    <recommendedName>
        <fullName evidence="14">LEM domain-containing protein</fullName>
    </recommendedName>
</protein>
<keyword evidence="6" id="KW-0238">DNA-binding</keyword>
<feature type="compositionally biased region" description="Polar residues" evidence="8">
    <location>
        <begin position="134"/>
        <end position="159"/>
    </location>
</feature>
<dbReference type="CDD" id="cd12940">
    <property type="entry name" value="LEM_LAP2_LEMD1"/>
    <property type="match status" value="1"/>
</dbReference>
<dbReference type="InterPro" id="IPR003887">
    <property type="entry name" value="LEM_dom"/>
</dbReference>
<dbReference type="GeneID" id="113587778"/>
<dbReference type="AlphaFoldDB" id="A0A4W4FD83"/>
<evidence type="ECO:0000313" key="13">
    <source>
        <dbReference type="Proteomes" id="UP000314983"/>
    </source>
</evidence>
<organism evidence="12 13">
    <name type="scientific">Electrophorus electricus</name>
    <name type="common">Electric eel</name>
    <name type="synonym">Gymnotus electricus</name>
    <dbReference type="NCBI Taxonomy" id="8005"/>
    <lineage>
        <taxon>Eukaryota</taxon>
        <taxon>Metazoa</taxon>
        <taxon>Chordata</taxon>
        <taxon>Craniata</taxon>
        <taxon>Vertebrata</taxon>
        <taxon>Euteleostomi</taxon>
        <taxon>Actinopterygii</taxon>
        <taxon>Neopterygii</taxon>
        <taxon>Teleostei</taxon>
        <taxon>Ostariophysi</taxon>
        <taxon>Gymnotiformes</taxon>
        <taxon>Gymnotoidei</taxon>
        <taxon>Gymnotidae</taxon>
        <taxon>Electrophorus</taxon>
    </lineage>
</organism>
<reference evidence="13" key="2">
    <citation type="journal article" date="2017" name="Sci. Adv.">
        <title>A tail of two voltages: Proteomic comparison of the three electric organs of the electric eel.</title>
        <authorList>
            <person name="Traeger L.L."/>
            <person name="Sabat G."/>
            <person name="Barrett-Wilt G.A."/>
            <person name="Wells G.B."/>
            <person name="Sussman M.R."/>
        </authorList>
    </citation>
    <scope>NUCLEOTIDE SEQUENCE [LARGE SCALE GENOMIC DNA]</scope>
</reference>
<dbReference type="SMART" id="SM00540">
    <property type="entry name" value="LEM"/>
    <property type="match status" value="1"/>
</dbReference>
<feature type="transmembrane region" description="Helical" evidence="9">
    <location>
        <begin position="308"/>
        <end position="329"/>
    </location>
</feature>
<evidence type="ECO:0008006" key="14">
    <source>
        <dbReference type="Google" id="ProtNLM"/>
    </source>
</evidence>
<evidence type="ECO:0000256" key="5">
    <source>
        <dbReference type="ARBA" id="ARBA00022990"/>
    </source>
</evidence>
<evidence type="ECO:0000313" key="12">
    <source>
        <dbReference type="Ensembl" id="ENSEEEP00000022092.2"/>
    </source>
</evidence>
<dbReference type="PROSITE" id="PS50954">
    <property type="entry name" value="LEM"/>
    <property type="match status" value="1"/>
</dbReference>
<dbReference type="KEGG" id="eee:113587778"/>
<evidence type="ECO:0000256" key="6">
    <source>
        <dbReference type="ARBA" id="ARBA00023125"/>
    </source>
</evidence>
<evidence type="ECO:0000259" key="11">
    <source>
        <dbReference type="PROSITE" id="PS50955"/>
    </source>
</evidence>
<evidence type="ECO:0000256" key="4">
    <source>
        <dbReference type="ARBA" id="ARBA00022553"/>
    </source>
</evidence>
<dbReference type="OMA" id="YTESRSI"/>
<feature type="region of interest" description="Disordered" evidence="8">
    <location>
        <begin position="55"/>
        <end position="87"/>
    </location>
</feature>
<reference evidence="12" key="4">
    <citation type="submission" date="2025-08" db="UniProtKB">
        <authorList>
            <consortium name="Ensembl"/>
        </authorList>
    </citation>
    <scope>IDENTIFICATION</scope>
</reference>
<keyword evidence="13" id="KW-1185">Reference proteome</keyword>
<dbReference type="GO" id="GO:0000793">
    <property type="term" value="C:condensed chromosome"/>
    <property type="evidence" value="ECO:0007669"/>
    <property type="project" value="Ensembl"/>
</dbReference>
<comment type="similarity">
    <text evidence="2">Belongs to the LEM family.</text>
</comment>
<feature type="domain" description="LEM" evidence="10">
    <location>
        <begin position="89"/>
        <end position="133"/>
    </location>
</feature>
<dbReference type="InterPro" id="IPR013146">
    <property type="entry name" value="LEM-like_dom"/>
</dbReference>
<name>A0A4W4FD83_ELEEL</name>
<dbReference type="Pfam" id="PF08198">
    <property type="entry name" value="Thymopoietin"/>
    <property type="match status" value="1"/>
</dbReference>
<dbReference type="GO" id="GO:0042175">
    <property type="term" value="C:nuclear outer membrane-endoplasmic reticulum membrane network"/>
    <property type="evidence" value="ECO:0007669"/>
    <property type="project" value="Ensembl"/>
</dbReference>
<evidence type="ECO:0000256" key="7">
    <source>
        <dbReference type="ARBA" id="ARBA00023242"/>
    </source>
</evidence>
<dbReference type="SUPFAM" id="SSF63451">
    <property type="entry name" value="LEM domain"/>
    <property type="match status" value="2"/>
</dbReference>
<dbReference type="GO" id="GO:0003682">
    <property type="term" value="F:chromatin binding"/>
    <property type="evidence" value="ECO:0007669"/>
    <property type="project" value="Ensembl"/>
</dbReference>
<dbReference type="PROSITE" id="PS50955">
    <property type="entry name" value="LEM_LIKE"/>
    <property type="match status" value="1"/>
</dbReference>
<keyword evidence="3" id="KW-0488">Methylation</keyword>
<evidence type="ECO:0000256" key="9">
    <source>
        <dbReference type="SAM" id="Phobius"/>
    </source>
</evidence>
<keyword evidence="9" id="KW-1133">Transmembrane helix</keyword>
<sequence length="348" mass="37997">MSVFLADPSVLTKDKLKSVLVANNVALPDGEQRKGVYVQLYLRNLTCRNTASGAAGAFSSDEELQPEDTTASRSGRKATKKTDRVPPEEMDVTVLTNEDLKDQLLKYGVSAGPIVASTRKVYEKRLQKLLDQGGSDTTPPRAKCTQTGSGYNGTTQHAEQYSDMEGETTPADPEPVPVVERPVRSRGKPSVTPRTLGSRHRIEKLSCIEQTPKVTERNVLKEMFSSESLNTPTGISATCRRPIKGAAGRPVSDVWLGDLRPRLTEIRRSSSSYTESRSVPRVSAVPFTPSRPMAPPAVQAKARRRVPVWVRLLLLSAVAGFLFLVYQAMETNEMSPFGHGGSNALDSK</sequence>
<accession>A0A4W4FD83</accession>
<dbReference type="GO" id="GO:0003677">
    <property type="term" value="F:DNA binding"/>
    <property type="evidence" value="ECO:0007669"/>
    <property type="project" value="UniProtKB-KW"/>
</dbReference>
<evidence type="ECO:0000256" key="1">
    <source>
        <dbReference type="ARBA" id="ARBA00004123"/>
    </source>
</evidence>
<dbReference type="Pfam" id="PF03020">
    <property type="entry name" value="LEM"/>
    <property type="match status" value="1"/>
</dbReference>
<feature type="region of interest" description="Disordered" evidence="8">
    <location>
        <begin position="131"/>
        <end position="196"/>
    </location>
</feature>
<feature type="domain" description="LEM-like" evidence="11">
    <location>
        <begin position="5"/>
        <end position="48"/>
    </location>
</feature>
<evidence type="ECO:0000259" key="10">
    <source>
        <dbReference type="PROSITE" id="PS50954"/>
    </source>
</evidence>
<dbReference type="STRING" id="8005.ENSEEEP00000022092"/>
<reference evidence="12" key="3">
    <citation type="submission" date="2020-05" db="EMBL/GenBank/DDBJ databases">
        <title>Electrophorus electricus (electric eel) genome, fEleEle1, primary haplotype.</title>
        <authorList>
            <person name="Myers G."/>
            <person name="Meyer A."/>
            <person name="Fedrigo O."/>
            <person name="Formenti G."/>
            <person name="Rhie A."/>
            <person name="Tracey A."/>
            <person name="Sims Y."/>
            <person name="Jarvis E.D."/>
        </authorList>
    </citation>
    <scope>NUCLEOTIDE SEQUENCE [LARGE SCALE GENOMIC DNA]</scope>
</reference>
<gene>
    <name evidence="12" type="primary">tmpoa</name>
</gene>
<dbReference type="GeneTree" id="ENSGT00940000154098"/>
<dbReference type="InterPro" id="IPR051656">
    <property type="entry name" value="LEM_domain"/>
</dbReference>
<keyword evidence="5" id="KW-0007">Acetylation</keyword>